<feature type="transmembrane region" description="Helical" evidence="1">
    <location>
        <begin position="12"/>
        <end position="28"/>
    </location>
</feature>
<dbReference type="EMBL" id="OV725077">
    <property type="protein sequence ID" value="CAH1390000.1"/>
    <property type="molecule type" value="Genomic_DNA"/>
</dbReference>
<dbReference type="Proteomes" id="UP001152798">
    <property type="component" value="Chromosome 1"/>
</dbReference>
<keyword evidence="1" id="KW-1133">Transmembrane helix</keyword>
<keyword evidence="1" id="KW-0472">Membrane</keyword>
<keyword evidence="3" id="KW-1185">Reference proteome</keyword>
<sequence>MYLFRKTFEVYIKILQLLCTSIFLYLANRKKNLGQSSGFEDHNHS</sequence>
<evidence type="ECO:0000256" key="1">
    <source>
        <dbReference type="SAM" id="Phobius"/>
    </source>
</evidence>
<accession>A0A9P0H1Q7</accession>
<name>A0A9P0H1Q7_NEZVI</name>
<gene>
    <name evidence="2" type="ORF">NEZAVI_LOCUS1271</name>
</gene>
<protein>
    <submittedName>
        <fullName evidence="2">Uncharacterized protein</fullName>
    </submittedName>
</protein>
<proteinExistence type="predicted"/>
<keyword evidence="1" id="KW-0812">Transmembrane</keyword>
<reference evidence="2" key="1">
    <citation type="submission" date="2022-01" db="EMBL/GenBank/DDBJ databases">
        <authorList>
            <person name="King R."/>
        </authorList>
    </citation>
    <scope>NUCLEOTIDE SEQUENCE</scope>
</reference>
<dbReference type="AlphaFoldDB" id="A0A9P0H1Q7"/>
<organism evidence="2 3">
    <name type="scientific">Nezara viridula</name>
    <name type="common">Southern green stink bug</name>
    <name type="synonym">Cimex viridulus</name>
    <dbReference type="NCBI Taxonomy" id="85310"/>
    <lineage>
        <taxon>Eukaryota</taxon>
        <taxon>Metazoa</taxon>
        <taxon>Ecdysozoa</taxon>
        <taxon>Arthropoda</taxon>
        <taxon>Hexapoda</taxon>
        <taxon>Insecta</taxon>
        <taxon>Pterygota</taxon>
        <taxon>Neoptera</taxon>
        <taxon>Paraneoptera</taxon>
        <taxon>Hemiptera</taxon>
        <taxon>Heteroptera</taxon>
        <taxon>Panheteroptera</taxon>
        <taxon>Pentatomomorpha</taxon>
        <taxon>Pentatomoidea</taxon>
        <taxon>Pentatomidae</taxon>
        <taxon>Pentatominae</taxon>
        <taxon>Nezara</taxon>
    </lineage>
</organism>
<evidence type="ECO:0000313" key="3">
    <source>
        <dbReference type="Proteomes" id="UP001152798"/>
    </source>
</evidence>
<evidence type="ECO:0000313" key="2">
    <source>
        <dbReference type="EMBL" id="CAH1390000.1"/>
    </source>
</evidence>